<comment type="caution">
    <text evidence="8">The sequence shown here is derived from an EMBL/GenBank/DDBJ whole genome shotgun (WGS) entry which is preliminary data.</text>
</comment>
<comment type="subcellular location">
    <subcellularLocation>
        <location evidence="1">Membrane</location>
        <topology evidence="1">Multi-pass membrane protein</topology>
    </subcellularLocation>
</comment>
<dbReference type="Proteomes" id="UP000237144">
    <property type="component" value="Unassembled WGS sequence"/>
</dbReference>
<evidence type="ECO:0000256" key="3">
    <source>
        <dbReference type="ARBA" id="ARBA00022989"/>
    </source>
</evidence>
<evidence type="ECO:0000256" key="2">
    <source>
        <dbReference type="ARBA" id="ARBA00022692"/>
    </source>
</evidence>
<keyword evidence="7" id="KW-0732">Signal</keyword>
<dbReference type="GO" id="GO:0016020">
    <property type="term" value="C:membrane"/>
    <property type="evidence" value="ECO:0007669"/>
    <property type="project" value="UniProtKB-SubCell"/>
</dbReference>
<evidence type="ECO:0000313" key="9">
    <source>
        <dbReference type="Proteomes" id="UP000237144"/>
    </source>
</evidence>
<evidence type="ECO:0000256" key="6">
    <source>
        <dbReference type="SAM" id="Phobius"/>
    </source>
</evidence>
<sequence length="357" mass="39765">MNALVLGVLTAAALAVPAHAQPQNTAFAPDGSLILAGFIPSLALGVVALVLFLLSSIALWVHWARTLRRRYMLTLTISMVCMFLGFVFRLAYRSNYTSLGLYIIQYMFVLLSPCAFLAMDYMLLARLAQAMGDEAVHCLILPATRIAKIFIWSDVCTFALQACGGGMSTSHSPDSQRIGPKITLAGLAIQLASFIFFTVTLLIFGFRLLRRPAYSHPPQPFTFKNYKFWSSSRIHDWRPIFFVIALTCIGILVRSVFRLIEFSQGYYGYLAVHEGYFYGLDALPLWLAMTLYCFFWPVRFIDGARDVYCPAVADATNGVMVRDEESLEKIGQNSHELDSLGPSADGTLPMSTRDRAL</sequence>
<dbReference type="AlphaFoldDB" id="A0A2S5B6R7"/>
<gene>
    <name evidence="8" type="ORF">BMF94_4299</name>
</gene>
<feature type="transmembrane region" description="Helical" evidence="6">
    <location>
        <begin position="36"/>
        <end position="61"/>
    </location>
</feature>
<feature type="chain" id="PRO_5015521533" evidence="7">
    <location>
        <begin position="21"/>
        <end position="357"/>
    </location>
</feature>
<feature type="signal peptide" evidence="7">
    <location>
        <begin position="1"/>
        <end position="20"/>
    </location>
</feature>
<evidence type="ECO:0000256" key="1">
    <source>
        <dbReference type="ARBA" id="ARBA00004141"/>
    </source>
</evidence>
<reference evidence="8 9" key="1">
    <citation type="journal article" date="2018" name="Front. Microbiol.">
        <title>Prospects for Fungal Bioremediation of Acidic Radioactive Waste Sites: Characterization and Genome Sequence of Rhodotorula taiwanensis MD1149.</title>
        <authorList>
            <person name="Tkavc R."/>
            <person name="Matrosova V.Y."/>
            <person name="Grichenko O.E."/>
            <person name="Gostincar C."/>
            <person name="Volpe R.P."/>
            <person name="Klimenkova P."/>
            <person name="Gaidamakova E.K."/>
            <person name="Zhou C.E."/>
            <person name="Stewart B.J."/>
            <person name="Lyman M.G."/>
            <person name="Malfatti S.A."/>
            <person name="Rubinfeld B."/>
            <person name="Courtot M."/>
            <person name="Singh J."/>
            <person name="Dalgard C.L."/>
            <person name="Hamilton T."/>
            <person name="Frey K.G."/>
            <person name="Gunde-Cimerman N."/>
            <person name="Dugan L."/>
            <person name="Daly M.J."/>
        </authorList>
    </citation>
    <scope>NUCLEOTIDE SEQUENCE [LARGE SCALE GENOMIC DNA]</scope>
    <source>
        <strain evidence="8 9">MD1149</strain>
    </source>
</reference>
<dbReference type="EMBL" id="PJQD01000048">
    <property type="protein sequence ID" value="POY72473.1"/>
    <property type="molecule type" value="Genomic_DNA"/>
</dbReference>
<feature type="transmembrane region" description="Helical" evidence="6">
    <location>
        <begin position="237"/>
        <end position="257"/>
    </location>
</feature>
<dbReference type="OrthoDB" id="3358017at2759"/>
<feature type="transmembrane region" description="Helical" evidence="6">
    <location>
        <begin position="149"/>
        <end position="167"/>
    </location>
</feature>
<feature type="transmembrane region" description="Helical" evidence="6">
    <location>
        <begin position="73"/>
        <end position="92"/>
    </location>
</feature>
<dbReference type="STRING" id="741276.A0A2S5B6R7"/>
<feature type="transmembrane region" description="Helical" evidence="6">
    <location>
        <begin position="104"/>
        <end position="128"/>
    </location>
</feature>
<evidence type="ECO:0000256" key="5">
    <source>
        <dbReference type="SAM" id="MobiDB-lite"/>
    </source>
</evidence>
<keyword evidence="2 6" id="KW-0812">Transmembrane</keyword>
<dbReference type="Pfam" id="PF04479">
    <property type="entry name" value="RTA1"/>
    <property type="match status" value="1"/>
</dbReference>
<organism evidence="8 9">
    <name type="scientific">Rhodotorula taiwanensis</name>
    <dbReference type="NCBI Taxonomy" id="741276"/>
    <lineage>
        <taxon>Eukaryota</taxon>
        <taxon>Fungi</taxon>
        <taxon>Dikarya</taxon>
        <taxon>Basidiomycota</taxon>
        <taxon>Pucciniomycotina</taxon>
        <taxon>Microbotryomycetes</taxon>
        <taxon>Sporidiobolales</taxon>
        <taxon>Sporidiobolaceae</taxon>
        <taxon>Rhodotorula</taxon>
    </lineage>
</organism>
<feature type="region of interest" description="Disordered" evidence="5">
    <location>
        <begin position="335"/>
        <end position="357"/>
    </location>
</feature>
<name>A0A2S5B6R7_9BASI</name>
<dbReference type="PANTHER" id="PTHR31465">
    <property type="entry name" value="PROTEIN RTA1-RELATED"/>
    <property type="match status" value="1"/>
</dbReference>
<dbReference type="PANTHER" id="PTHR31465:SF1">
    <property type="entry name" value="PROTEIN RTA1-RELATED"/>
    <property type="match status" value="1"/>
</dbReference>
<feature type="transmembrane region" description="Helical" evidence="6">
    <location>
        <begin position="277"/>
        <end position="295"/>
    </location>
</feature>
<keyword evidence="9" id="KW-1185">Reference proteome</keyword>
<keyword evidence="3 6" id="KW-1133">Transmembrane helix</keyword>
<evidence type="ECO:0000256" key="7">
    <source>
        <dbReference type="SAM" id="SignalP"/>
    </source>
</evidence>
<dbReference type="InterPro" id="IPR007568">
    <property type="entry name" value="RTA1"/>
</dbReference>
<proteinExistence type="predicted"/>
<feature type="transmembrane region" description="Helical" evidence="6">
    <location>
        <begin position="187"/>
        <end position="209"/>
    </location>
</feature>
<protein>
    <submittedName>
        <fullName evidence="8">Uncharacterized protein</fullName>
    </submittedName>
</protein>
<evidence type="ECO:0000313" key="8">
    <source>
        <dbReference type="EMBL" id="POY72473.1"/>
    </source>
</evidence>
<accession>A0A2S5B6R7</accession>
<keyword evidence="4 6" id="KW-0472">Membrane</keyword>
<evidence type="ECO:0000256" key="4">
    <source>
        <dbReference type="ARBA" id="ARBA00023136"/>
    </source>
</evidence>